<protein>
    <submittedName>
        <fullName evidence="1">Uncharacterized protein</fullName>
    </submittedName>
</protein>
<accession>A0AA38M7M6</accession>
<proteinExistence type="predicted"/>
<name>A0AA38M7M6_9CUCU</name>
<keyword evidence="2" id="KW-1185">Reference proteome</keyword>
<evidence type="ECO:0000313" key="2">
    <source>
        <dbReference type="Proteomes" id="UP001168821"/>
    </source>
</evidence>
<reference evidence="1" key="1">
    <citation type="journal article" date="2023" name="G3 (Bethesda)">
        <title>Whole genome assemblies of Zophobas morio and Tenebrio molitor.</title>
        <authorList>
            <person name="Kaur S."/>
            <person name="Stinson S.A."/>
            <person name="diCenzo G.C."/>
        </authorList>
    </citation>
    <scope>NUCLEOTIDE SEQUENCE</scope>
    <source>
        <strain evidence="1">QUZm001</strain>
    </source>
</reference>
<sequence length="142" mass="16393">MEEANVANVNQMRMPCVVYNQETIGRAHQLFVENSLPEFFVAHVEAVKCLGKTPCRWLVAYKFRDDHREYAGGDFAKRLVRRFDAAKPRGTNIMKPAIHLFMSLNDGLRYMINYGVLYNCEYNETFFGEGDDGPFNVNELPM</sequence>
<dbReference type="EMBL" id="JALNTZ010000007">
    <property type="protein sequence ID" value="KAJ3646790.1"/>
    <property type="molecule type" value="Genomic_DNA"/>
</dbReference>
<evidence type="ECO:0000313" key="1">
    <source>
        <dbReference type="EMBL" id="KAJ3646790.1"/>
    </source>
</evidence>
<dbReference type="AlphaFoldDB" id="A0AA38M7M6"/>
<dbReference type="Proteomes" id="UP001168821">
    <property type="component" value="Unassembled WGS sequence"/>
</dbReference>
<gene>
    <name evidence="1" type="ORF">Zmor_024362</name>
</gene>
<comment type="caution">
    <text evidence="1">The sequence shown here is derived from an EMBL/GenBank/DDBJ whole genome shotgun (WGS) entry which is preliminary data.</text>
</comment>
<organism evidence="1 2">
    <name type="scientific">Zophobas morio</name>
    <dbReference type="NCBI Taxonomy" id="2755281"/>
    <lineage>
        <taxon>Eukaryota</taxon>
        <taxon>Metazoa</taxon>
        <taxon>Ecdysozoa</taxon>
        <taxon>Arthropoda</taxon>
        <taxon>Hexapoda</taxon>
        <taxon>Insecta</taxon>
        <taxon>Pterygota</taxon>
        <taxon>Neoptera</taxon>
        <taxon>Endopterygota</taxon>
        <taxon>Coleoptera</taxon>
        <taxon>Polyphaga</taxon>
        <taxon>Cucujiformia</taxon>
        <taxon>Tenebrionidae</taxon>
        <taxon>Zophobas</taxon>
    </lineage>
</organism>